<reference evidence="7" key="2">
    <citation type="submission" date="2022-11" db="EMBL/GenBank/DDBJ databases">
        <title>Draft genome sequence of Sellimonas catena strain 18CBH55.</title>
        <authorList>
            <person name="Atsushi H."/>
            <person name="Moriya O."/>
            <person name="Mitsuo S."/>
        </authorList>
    </citation>
    <scope>NUCLEOTIDE SEQUENCE</scope>
    <source>
        <strain evidence="7">18CBH55</strain>
    </source>
</reference>
<gene>
    <name evidence="7" type="primary">cps2I_2</name>
    <name evidence="7" type="ORF">Selli2_31130</name>
</gene>
<feature type="transmembrane region" description="Helical" evidence="6">
    <location>
        <begin position="339"/>
        <end position="362"/>
    </location>
</feature>
<proteinExistence type="predicted"/>
<dbReference type="GO" id="GO:0005886">
    <property type="term" value="C:plasma membrane"/>
    <property type="evidence" value="ECO:0007669"/>
    <property type="project" value="UniProtKB-SubCell"/>
</dbReference>
<dbReference type="AlphaFoldDB" id="A0A9W6FH72"/>
<feature type="transmembrane region" description="Helical" evidence="6">
    <location>
        <begin position="151"/>
        <end position="176"/>
    </location>
</feature>
<evidence type="ECO:0000313" key="7">
    <source>
        <dbReference type="EMBL" id="GLG91686.1"/>
    </source>
</evidence>
<evidence type="ECO:0000256" key="6">
    <source>
        <dbReference type="SAM" id="Phobius"/>
    </source>
</evidence>
<keyword evidence="3 6" id="KW-0812">Transmembrane</keyword>
<feature type="transmembrane region" description="Helical" evidence="6">
    <location>
        <begin position="97"/>
        <end position="114"/>
    </location>
</feature>
<evidence type="ECO:0000256" key="1">
    <source>
        <dbReference type="ARBA" id="ARBA00004651"/>
    </source>
</evidence>
<keyword evidence="5 6" id="KW-0472">Membrane</keyword>
<feature type="transmembrane region" description="Helical" evidence="6">
    <location>
        <begin position="7"/>
        <end position="29"/>
    </location>
</feature>
<dbReference type="InterPro" id="IPR050833">
    <property type="entry name" value="Poly_Biosynth_Transport"/>
</dbReference>
<evidence type="ECO:0000256" key="3">
    <source>
        <dbReference type="ARBA" id="ARBA00022692"/>
    </source>
</evidence>
<comment type="caution">
    <text evidence="7">The sequence shown here is derived from an EMBL/GenBank/DDBJ whole genome shotgun (WGS) entry which is preliminary data.</text>
</comment>
<feature type="transmembrane region" description="Helical" evidence="6">
    <location>
        <begin position="182"/>
        <end position="203"/>
    </location>
</feature>
<accession>A0A9W6FH72</accession>
<dbReference type="EMBL" id="BSCH01000024">
    <property type="protein sequence ID" value="GLG91686.1"/>
    <property type="molecule type" value="Genomic_DNA"/>
</dbReference>
<feature type="transmembrane region" description="Helical" evidence="6">
    <location>
        <begin position="49"/>
        <end position="69"/>
    </location>
</feature>
<comment type="subcellular location">
    <subcellularLocation>
        <location evidence="1">Cell membrane</location>
        <topology evidence="1">Multi-pass membrane protein</topology>
    </subcellularLocation>
</comment>
<organism evidence="7 8">
    <name type="scientific">Sellimonas catena</name>
    <dbReference type="NCBI Taxonomy" id="2994035"/>
    <lineage>
        <taxon>Bacteria</taxon>
        <taxon>Bacillati</taxon>
        <taxon>Bacillota</taxon>
        <taxon>Clostridia</taxon>
        <taxon>Lachnospirales</taxon>
        <taxon>Lachnospiraceae</taxon>
        <taxon>Sellimonas</taxon>
    </lineage>
</organism>
<keyword evidence="2" id="KW-1003">Cell membrane</keyword>
<feature type="transmembrane region" description="Helical" evidence="6">
    <location>
        <begin position="120"/>
        <end position="139"/>
    </location>
</feature>
<feature type="transmembrane region" description="Helical" evidence="6">
    <location>
        <begin position="243"/>
        <end position="267"/>
    </location>
</feature>
<name>A0A9W6FH72_9FIRM</name>
<feature type="transmembrane region" description="Helical" evidence="6">
    <location>
        <begin position="306"/>
        <end position="327"/>
    </location>
</feature>
<reference evidence="7" key="3">
    <citation type="journal article" date="2023" name="Int. J. Syst. Evol. Microbiol.">
        <title>Sellimonas catena sp. nov., isolated from human faeces.</title>
        <authorList>
            <person name="Hisatomi A."/>
            <person name="Ohkuma M."/>
            <person name="Sakamoto M."/>
        </authorList>
    </citation>
    <scope>NUCLEOTIDE SEQUENCE</scope>
    <source>
        <strain evidence="7">18CBH55</strain>
    </source>
</reference>
<dbReference type="PANTHER" id="PTHR30250">
    <property type="entry name" value="PST FAMILY PREDICTED COLANIC ACID TRANSPORTER"/>
    <property type="match status" value="1"/>
</dbReference>
<sequence>MNRKRSFYNISIGIGSQILSIVLGIVIPKLFLLNYGSEVNGFLNTITQIFAYFALLEAGVGAATLQALYGPVAKNLKNEINQIIVATDQYYRKTGKFYLLAVIILAIVYPLVINSKMNKLTMVLIILFNGIPGVISYYYQGKFTLLLSAEGRNYIITALTSITSTVISFLKIAFMLLGFDILTIQFTYLIVNLIKILILGLYIKKNYSWICLNVEPNFEAIGQKNSAFVSQICDLIFRNTDTIILSIFCGLKVVSVYAMYTLLFSMVRTALDYVAQGFSFIMGQAYNQGIEYYIKLHDLYESYRMAFIFALYNIAYIFILPFMKLYTEGVEDVNYIDHWVVILFTVYYLMTGARACCSDLIGYAQHFKLTQTRCIIEAIINLMTSIIAVYFLGIYGALIGTIVALLYRMNDMIIYANKKILNRGTWMTYRRVISNAVLFVLISWVAGLIPWQLDSYRHIILWAGISGIFICAIYFGVASIVNTESFKLLLKFYVKPMLKKVGILQ</sequence>
<dbReference type="PANTHER" id="PTHR30250:SF26">
    <property type="entry name" value="PSMA PROTEIN"/>
    <property type="match status" value="1"/>
</dbReference>
<evidence type="ECO:0000256" key="2">
    <source>
        <dbReference type="ARBA" id="ARBA00022475"/>
    </source>
</evidence>
<reference evidence="7" key="1">
    <citation type="submission" date="2022-11" db="EMBL/GenBank/DDBJ databases">
        <title>Draft genome sequence of Sellimonas catena strain 18CBH55.</title>
        <authorList>
            <person name="Hisatomi A."/>
            <person name="Ohkuma M."/>
            <person name="Sakamoto M."/>
        </authorList>
    </citation>
    <scope>NUCLEOTIDE SEQUENCE</scope>
    <source>
        <strain evidence="7">18CBH55</strain>
    </source>
</reference>
<protein>
    <submittedName>
        <fullName evidence="7">Oligosaccharide transporter</fullName>
    </submittedName>
</protein>
<feature type="transmembrane region" description="Helical" evidence="6">
    <location>
        <begin position="436"/>
        <end position="453"/>
    </location>
</feature>
<evidence type="ECO:0000256" key="4">
    <source>
        <dbReference type="ARBA" id="ARBA00022989"/>
    </source>
</evidence>
<evidence type="ECO:0000313" key="8">
    <source>
        <dbReference type="Proteomes" id="UP001145094"/>
    </source>
</evidence>
<dbReference type="RefSeq" id="WP_281845802.1">
    <property type="nucleotide sequence ID" value="NZ_BSCH01000024.1"/>
</dbReference>
<dbReference type="Proteomes" id="UP001145094">
    <property type="component" value="Unassembled WGS sequence"/>
</dbReference>
<evidence type="ECO:0000256" key="5">
    <source>
        <dbReference type="ARBA" id="ARBA00023136"/>
    </source>
</evidence>
<feature type="transmembrane region" description="Helical" evidence="6">
    <location>
        <begin position="459"/>
        <end position="481"/>
    </location>
</feature>
<keyword evidence="4 6" id="KW-1133">Transmembrane helix</keyword>